<comment type="caution">
    <text evidence="2">The sequence shown here is derived from an EMBL/GenBank/DDBJ whole genome shotgun (WGS) entry which is preliminary data.</text>
</comment>
<evidence type="ECO:0000313" key="2">
    <source>
        <dbReference type="EMBL" id="GBO09599.1"/>
    </source>
</evidence>
<sequence length="119" mass="13896">MVDPVNSRNAFLALCENLLLRMLVDERRHIRELAVRRIIKARGSYSTFERRRPQTKFKANQSLDMIDWFKCDVTEPPIRAELAVEELKSTAENGHLAYKGLTFYKSTNFHATPNRWSVV</sequence>
<evidence type="ECO:0000313" key="1">
    <source>
        <dbReference type="EMBL" id="GBO09594.1"/>
    </source>
</evidence>
<protein>
    <submittedName>
        <fullName evidence="2">Uncharacterized protein</fullName>
    </submittedName>
</protein>
<name>A0A4Y2U9B0_ARAVE</name>
<dbReference type="EMBL" id="BGPR01034961">
    <property type="protein sequence ID" value="GBO09599.1"/>
    <property type="molecule type" value="Genomic_DNA"/>
</dbReference>
<evidence type="ECO:0000313" key="3">
    <source>
        <dbReference type="Proteomes" id="UP000499080"/>
    </source>
</evidence>
<accession>A0A4Y2U9B0</accession>
<gene>
    <name evidence="2" type="ORF">AVEN_108148_1</name>
    <name evidence="1" type="ORF">AVEN_43541_1</name>
</gene>
<dbReference type="AlphaFoldDB" id="A0A4Y2U9B0"/>
<dbReference type="PANTHER" id="PTHR46409:SF1">
    <property type="entry name" value="HTH PSQ-TYPE DOMAIN-CONTAINING PROTEIN"/>
    <property type="match status" value="1"/>
</dbReference>
<organism evidence="2 3">
    <name type="scientific">Araneus ventricosus</name>
    <name type="common">Orbweaver spider</name>
    <name type="synonym">Epeira ventricosa</name>
    <dbReference type="NCBI Taxonomy" id="182803"/>
    <lineage>
        <taxon>Eukaryota</taxon>
        <taxon>Metazoa</taxon>
        <taxon>Ecdysozoa</taxon>
        <taxon>Arthropoda</taxon>
        <taxon>Chelicerata</taxon>
        <taxon>Arachnida</taxon>
        <taxon>Araneae</taxon>
        <taxon>Araneomorphae</taxon>
        <taxon>Entelegynae</taxon>
        <taxon>Araneoidea</taxon>
        <taxon>Araneidae</taxon>
        <taxon>Araneus</taxon>
    </lineage>
</organism>
<dbReference type="EMBL" id="BGPR01034959">
    <property type="protein sequence ID" value="GBO09594.1"/>
    <property type="molecule type" value="Genomic_DNA"/>
</dbReference>
<dbReference type="Proteomes" id="UP000499080">
    <property type="component" value="Unassembled WGS sequence"/>
</dbReference>
<dbReference type="PANTHER" id="PTHR46409">
    <property type="entry name" value="HTH PSQ-TYPE DOMAIN-CONTAINING PROTEIN"/>
    <property type="match status" value="1"/>
</dbReference>
<reference evidence="2 3" key="1">
    <citation type="journal article" date="2019" name="Sci. Rep.">
        <title>Orb-weaving spider Araneus ventricosus genome elucidates the spidroin gene catalogue.</title>
        <authorList>
            <person name="Kono N."/>
            <person name="Nakamura H."/>
            <person name="Ohtoshi R."/>
            <person name="Moran D.A.P."/>
            <person name="Shinohara A."/>
            <person name="Yoshida Y."/>
            <person name="Fujiwara M."/>
            <person name="Mori M."/>
            <person name="Tomita M."/>
            <person name="Arakawa K."/>
        </authorList>
    </citation>
    <scope>NUCLEOTIDE SEQUENCE [LARGE SCALE GENOMIC DNA]</scope>
</reference>
<keyword evidence="3" id="KW-1185">Reference proteome</keyword>
<proteinExistence type="predicted"/>